<dbReference type="Gene3D" id="3.40.50.1390">
    <property type="entry name" value="Resolvase, N-terminal catalytic domain"/>
    <property type="match status" value="1"/>
</dbReference>
<evidence type="ECO:0000313" key="3">
    <source>
        <dbReference type="Proteomes" id="UP000253094"/>
    </source>
</evidence>
<organism evidence="2 3">
    <name type="scientific">Sphaerisporangium album</name>
    <dbReference type="NCBI Taxonomy" id="509200"/>
    <lineage>
        <taxon>Bacteria</taxon>
        <taxon>Bacillati</taxon>
        <taxon>Actinomycetota</taxon>
        <taxon>Actinomycetes</taxon>
        <taxon>Streptosporangiales</taxon>
        <taxon>Streptosporangiaceae</taxon>
        <taxon>Sphaerisporangium</taxon>
    </lineage>
</organism>
<dbReference type="GO" id="GO:0000150">
    <property type="term" value="F:DNA strand exchange activity"/>
    <property type="evidence" value="ECO:0007669"/>
    <property type="project" value="InterPro"/>
</dbReference>
<sequence length="121" mass="13365">MTLLDPYAEQVAASASRYARKERDEFHSLMSDLGTGRFGADVLLLWESSRGSPGVGEWVTMLDLLEDGGILVHVTTHGRTHDPSNARDQRTLLEDAVDTEYERAKTRGRILRDVPAILVGG</sequence>
<dbReference type="InterPro" id="IPR036162">
    <property type="entry name" value="Resolvase-like_N_sf"/>
</dbReference>
<gene>
    <name evidence="2" type="ORF">DQ384_17820</name>
</gene>
<dbReference type="InterPro" id="IPR006119">
    <property type="entry name" value="Resolv_N"/>
</dbReference>
<proteinExistence type="predicted"/>
<reference evidence="2 3" key="1">
    <citation type="submission" date="2018-06" db="EMBL/GenBank/DDBJ databases">
        <title>Sphaerisporangium craniellae sp. nov., isolated from a marine sponge in the South China Sea.</title>
        <authorList>
            <person name="Li L."/>
        </authorList>
    </citation>
    <scope>NUCLEOTIDE SEQUENCE [LARGE SCALE GENOMIC DNA]</scope>
    <source>
        <strain evidence="2 3">CCTCC AA 208026</strain>
    </source>
</reference>
<dbReference type="RefSeq" id="WP_114029958.1">
    <property type="nucleotide sequence ID" value="NZ_QOIL01000009.1"/>
</dbReference>
<dbReference type="Proteomes" id="UP000253094">
    <property type="component" value="Unassembled WGS sequence"/>
</dbReference>
<protein>
    <recommendedName>
        <fullName evidence="1">Resolvase/invertase-type recombinase catalytic domain-containing protein</fullName>
    </recommendedName>
</protein>
<name>A0A367FI20_9ACTN</name>
<dbReference type="AlphaFoldDB" id="A0A367FI20"/>
<dbReference type="EMBL" id="QOIL01000009">
    <property type="protein sequence ID" value="RCG30016.1"/>
    <property type="molecule type" value="Genomic_DNA"/>
</dbReference>
<accession>A0A367FI20</accession>
<dbReference type="OrthoDB" id="4500247at2"/>
<keyword evidence="3" id="KW-1185">Reference proteome</keyword>
<dbReference type="Pfam" id="PF00239">
    <property type="entry name" value="Resolvase"/>
    <property type="match status" value="1"/>
</dbReference>
<feature type="domain" description="Resolvase/invertase-type recombinase catalytic" evidence="1">
    <location>
        <begin position="15"/>
        <end position="110"/>
    </location>
</feature>
<comment type="caution">
    <text evidence="2">The sequence shown here is derived from an EMBL/GenBank/DDBJ whole genome shotgun (WGS) entry which is preliminary data.</text>
</comment>
<dbReference type="GO" id="GO:0003677">
    <property type="term" value="F:DNA binding"/>
    <property type="evidence" value="ECO:0007669"/>
    <property type="project" value="InterPro"/>
</dbReference>
<dbReference type="SUPFAM" id="SSF53041">
    <property type="entry name" value="Resolvase-like"/>
    <property type="match status" value="1"/>
</dbReference>
<evidence type="ECO:0000259" key="1">
    <source>
        <dbReference type="Pfam" id="PF00239"/>
    </source>
</evidence>
<evidence type="ECO:0000313" key="2">
    <source>
        <dbReference type="EMBL" id="RCG30016.1"/>
    </source>
</evidence>